<organism evidence="1 2">
    <name type="scientific">Aquilegia coerulea</name>
    <name type="common">Rocky mountain columbine</name>
    <dbReference type="NCBI Taxonomy" id="218851"/>
    <lineage>
        <taxon>Eukaryota</taxon>
        <taxon>Viridiplantae</taxon>
        <taxon>Streptophyta</taxon>
        <taxon>Embryophyta</taxon>
        <taxon>Tracheophyta</taxon>
        <taxon>Spermatophyta</taxon>
        <taxon>Magnoliopsida</taxon>
        <taxon>Ranunculales</taxon>
        <taxon>Ranunculaceae</taxon>
        <taxon>Thalictroideae</taxon>
        <taxon>Aquilegia</taxon>
    </lineage>
</organism>
<dbReference type="AlphaFoldDB" id="A0A2G5DBX5"/>
<reference evidence="1 2" key="1">
    <citation type="submission" date="2017-09" db="EMBL/GenBank/DDBJ databases">
        <title>WGS assembly of Aquilegia coerulea Goldsmith.</title>
        <authorList>
            <person name="Hodges S."/>
            <person name="Kramer E."/>
            <person name="Nordborg M."/>
            <person name="Tomkins J."/>
            <person name="Borevitz J."/>
            <person name="Derieg N."/>
            <person name="Yan J."/>
            <person name="Mihaltcheva S."/>
            <person name="Hayes R.D."/>
            <person name="Rokhsar D."/>
        </authorList>
    </citation>
    <scope>NUCLEOTIDE SEQUENCE [LARGE SCALE GENOMIC DNA]</scope>
    <source>
        <strain evidence="2">cv. Goldsmith</strain>
    </source>
</reference>
<name>A0A2G5DBX5_AQUCA</name>
<dbReference type="Proteomes" id="UP000230069">
    <property type="component" value="Unassembled WGS sequence"/>
</dbReference>
<sequence length="117" mass="13610">MARDLLKKNKNRLYTCFNLTPHLNLTAGKTPQAIIKIPQKLHFLQVKDFILYTKAIKIGGSCDYGDTSKTELFKFLKCPYDLCTKTNNKMKLNLKYNHTIIKLSRLNKTPQKLETIY</sequence>
<dbReference type="EMBL" id="KZ305040">
    <property type="protein sequence ID" value="PIA40972.1"/>
    <property type="molecule type" value="Genomic_DNA"/>
</dbReference>
<keyword evidence="2" id="KW-1185">Reference proteome</keyword>
<accession>A0A2G5DBX5</accession>
<protein>
    <submittedName>
        <fullName evidence="1">Uncharacterized protein</fullName>
    </submittedName>
</protein>
<gene>
    <name evidence="1" type="ORF">AQUCO_02300028v1</name>
</gene>
<evidence type="ECO:0000313" key="1">
    <source>
        <dbReference type="EMBL" id="PIA40972.1"/>
    </source>
</evidence>
<evidence type="ECO:0000313" key="2">
    <source>
        <dbReference type="Proteomes" id="UP000230069"/>
    </source>
</evidence>
<dbReference type="InParanoid" id="A0A2G5DBX5"/>
<proteinExistence type="predicted"/>